<dbReference type="AlphaFoldDB" id="A0A382ZAZ8"/>
<dbReference type="InterPro" id="IPR036439">
    <property type="entry name" value="Dockerin_dom_sf"/>
</dbReference>
<dbReference type="Gene3D" id="1.10.1330.10">
    <property type="entry name" value="Dockerin domain"/>
    <property type="match status" value="1"/>
</dbReference>
<dbReference type="EMBL" id="UINC01182435">
    <property type="protein sequence ID" value="SVD92653.1"/>
    <property type="molecule type" value="Genomic_DNA"/>
</dbReference>
<proteinExistence type="predicted"/>
<dbReference type="SUPFAM" id="SSF63446">
    <property type="entry name" value="Type I dockerin domain"/>
    <property type="match status" value="1"/>
</dbReference>
<feature type="non-terminal residue" evidence="1">
    <location>
        <position position="116"/>
    </location>
</feature>
<name>A0A382ZAZ8_9ZZZZ</name>
<accession>A0A382ZAZ8</accession>
<evidence type="ECO:0008006" key="2">
    <source>
        <dbReference type="Google" id="ProtNLM"/>
    </source>
</evidence>
<gene>
    <name evidence="1" type="ORF">METZ01_LOCUS445507</name>
</gene>
<protein>
    <recommendedName>
        <fullName evidence="2">Dockerin domain-containing protein</fullName>
    </recommendedName>
</protein>
<reference evidence="1" key="1">
    <citation type="submission" date="2018-05" db="EMBL/GenBank/DDBJ databases">
        <authorList>
            <person name="Lanie J.A."/>
            <person name="Ng W.-L."/>
            <person name="Kazmierczak K.M."/>
            <person name="Andrzejewski T.M."/>
            <person name="Davidsen T.M."/>
            <person name="Wayne K.J."/>
            <person name="Tettelin H."/>
            <person name="Glass J.I."/>
            <person name="Rusch D."/>
            <person name="Podicherti R."/>
            <person name="Tsui H.-C.T."/>
            <person name="Winkler M.E."/>
        </authorList>
    </citation>
    <scope>NUCLEOTIDE SEQUENCE</scope>
</reference>
<sequence length="116" mass="12439">MKKYLAITLIFFLGLLAGVCLRHQERIVMALELAPVSGGDVNGDGMVNITDAVYLLNFLFTGGEPPPPPVESRPLTTLYVTRHFEKGPGNDPGLTAAGQRRAQLLAQMLANTGISC</sequence>
<organism evidence="1">
    <name type="scientific">marine metagenome</name>
    <dbReference type="NCBI Taxonomy" id="408172"/>
    <lineage>
        <taxon>unclassified sequences</taxon>
        <taxon>metagenomes</taxon>
        <taxon>ecological metagenomes</taxon>
    </lineage>
</organism>
<dbReference type="GO" id="GO:0000272">
    <property type="term" value="P:polysaccharide catabolic process"/>
    <property type="evidence" value="ECO:0007669"/>
    <property type="project" value="InterPro"/>
</dbReference>
<evidence type="ECO:0000313" key="1">
    <source>
        <dbReference type="EMBL" id="SVD92653.1"/>
    </source>
</evidence>